<dbReference type="FunFam" id="1.10.220.10:FF:000005">
    <property type="entry name" value="Annexin"/>
    <property type="match status" value="2"/>
</dbReference>
<feature type="region of interest" description="Disordered" evidence="6">
    <location>
        <begin position="1"/>
        <end position="24"/>
    </location>
</feature>
<dbReference type="InterPro" id="IPR018252">
    <property type="entry name" value="Annexin_repeat_CS"/>
</dbReference>
<sequence>MPGFYNSGSRGTIVGKGDDEFDPEDASKQLREAMSGLGTNEAIIIDVVTAHNYEQRQIIRDKFKTMYGQDVDKDLESELGGTFAKVITGLMQDPEEYLMEQVNSAIKGIGTNERKLVSLLCCRTNDELTEMKEAYKNKYGSEMEEDVTDDLSGDVRTLMVSLINAGRDESEAIDPDKVREDAQALFDAGPGQVGTKEEVYNAIFNCRSPAHMREVFDMYEEVAEGKTIEETIDSEFDGSVQAAYTAMIKSFRNMVAYNAERLHDATSGVGTDDDTLIEILVTRSEIDLRDILEFYEGKYGKPLVDVVASETSGDYRKTLTRILGEEVSDNE</sequence>
<keyword evidence="8" id="KW-1185">Reference proteome</keyword>
<keyword evidence="3" id="KW-0106">Calcium</keyword>
<gene>
    <name evidence="7" type="ORF">AFUS01_LOCUS39956</name>
</gene>
<dbReference type="InterPro" id="IPR018502">
    <property type="entry name" value="Annexin_repeat"/>
</dbReference>
<dbReference type="GO" id="GO:0005634">
    <property type="term" value="C:nucleus"/>
    <property type="evidence" value="ECO:0007669"/>
    <property type="project" value="TreeGrafter"/>
</dbReference>
<evidence type="ECO:0000313" key="8">
    <source>
        <dbReference type="Proteomes" id="UP000708208"/>
    </source>
</evidence>
<dbReference type="AlphaFoldDB" id="A0A8J2PND9"/>
<proteinExistence type="inferred from homology"/>
<dbReference type="Proteomes" id="UP000708208">
    <property type="component" value="Unassembled WGS sequence"/>
</dbReference>
<evidence type="ECO:0000256" key="3">
    <source>
        <dbReference type="ARBA" id="ARBA00022837"/>
    </source>
</evidence>
<keyword evidence="2" id="KW-0677">Repeat</keyword>
<dbReference type="GO" id="GO:0001786">
    <property type="term" value="F:phosphatidylserine binding"/>
    <property type="evidence" value="ECO:0007669"/>
    <property type="project" value="TreeGrafter"/>
</dbReference>
<evidence type="ECO:0000256" key="2">
    <source>
        <dbReference type="ARBA" id="ARBA00022737"/>
    </source>
</evidence>
<dbReference type="SMART" id="SM00335">
    <property type="entry name" value="ANX"/>
    <property type="match status" value="4"/>
</dbReference>
<comment type="caution">
    <text evidence="7">The sequence shown here is derived from an EMBL/GenBank/DDBJ whole genome shotgun (WGS) entry which is preliminary data.</text>
</comment>
<dbReference type="FunFam" id="1.10.220.10:FF:000001">
    <property type="entry name" value="Annexin"/>
    <property type="match status" value="1"/>
</dbReference>
<evidence type="ECO:0008006" key="9">
    <source>
        <dbReference type="Google" id="ProtNLM"/>
    </source>
</evidence>
<dbReference type="FunFam" id="1.10.220.10:FF:000002">
    <property type="entry name" value="Annexin"/>
    <property type="match status" value="1"/>
</dbReference>
<evidence type="ECO:0000256" key="6">
    <source>
        <dbReference type="SAM" id="MobiDB-lite"/>
    </source>
</evidence>
<evidence type="ECO:0000256" key="5">
    <source>
        <dbReference type="ARBA" id="ARBA00023302"/>
    </source>
</evidence>
<comment type="similarity">
    <text evidence="1">Belongs to the annexin family.</text>
</comment>
<dbReference type="PANTHER" id="PTHR10502">
    <property type="entry name" value="ANNEXIN"/>
    <property type="match status" value="1"/>
</dbReference>
<accession>A0A8J2PND9</accession>
<dbReference type="PROSITE" id="PS00223">
    <property type="entry name" value="ANNEXIN_1"/>
    <property type="match status" value="2"/>
</dbReference>
<dbReference type="PROSITE" id="PS51897">
    <property type="entry name" value="ANNEXIN_2"/>
    <property type="match status" value="4"/>
</dbReference>
<protein>
    <recommendedName>
        <fullName evidence="9">Annexin</fullName>
    </recommendedName>
</protein>
<dbReference type="GO" id="GO:0005509">
    <property type="term" value="F:calcium ion binding"/>
    <property type="evidence" value="ECO:0007669"/>
    <property type="project" value="InterPro"/>
</dbReference>
<organism evidence="7 8">
    <name type="scientific">Allacma fusca</name>
    <dbReference type="NCBI Taxonomy" id="39272"/>
    <lineage>
        <taxon>Eukaryota</taxon>
        <taxon>Metazoa</taxon>
        <taxon>Ecdysozoa</taxon>
        <taxon>Arthropoda</taxon>
        <taxon>Hexapoda</taxon>
        <taxon>Collembola</taxon>
        <taxon>Symphypleona</taxon>
        <taxon>Sminthuridae</taxon>
        <taxon>Allacma</taxon>
    </lineage>
</organism>
<dbReference type="GO" id="GO:0005737">
    <property type="term" value="C:cytoplasm"/>
    <property type="evidence" value="ECO:0007669"/>
    <property type="project" value="TreeGrafter"/>
</dbReference>
<dbReference type="PANTHER" id="PTHR10502:SF102">
    <property type="entry name" value="ANNEXIN B11"/>
    <property type="match status" value="1"/>
</dbReference>
<dbReference type="GO" id="GO:0005886">
    <property type="term" value="C:plasma membrane"/>
    <property type="evidence" value="ECO:0007669"/>
    <property type="project" value="TreeGrafter"/>
</dbReference>
<feature type="compositionally biased region" description="Polar residues" evidence="6">
    <location>
        <begin position="1"/>
        <end position="10"/>
    </location>
</feature>
<dbReference type="OrthoDB" id="37886at2759"/>
<evidence type="ECO:0000256" key="4">
    <source>
        <dbReference type="ARBA" id="ARBA00023216"/>
    </source>
</evidence>
<dbReference type="Pfam" id="PF00191">
    <property type="entry name" value="Annexin"/>
    <property type="match status" value="4"/>
</dbReference>
<name>A0A8J2PND9_9HEXA</name>
<evidence type="ECO:0000256" key="1">
    <source>
        <dbReference type="ARBA" id="ARBA00007831"/>
    </source>
</evidence>
<keyword evidence="5" id="KW-0111">Calcium/phospholipid-binding</keyword>
<reference evidence="7" key="1">
    <citation type="submission" date="2021-06" db="EMBL/GenBank/DDBJ databases">
        <authorList>
            <person name="Hodson N. C."/>
            <person name="Mongue J. A."/>
            <person name="Jaron S. K."/>
        </authorList>
    </citation>
    <scope>NUCLEOTIDE SEQUENCE</scope>
</reference>
<dbReference type="EMBL" id="CAJVCH010554440">
    <property type="protein sequence ID" value="CAG7830130.1"/>
    <property type="molecule type" value="Genomic_DNA"/>
</dbReference>
<dbReference type="GO" id="GO:0005544">
    <property type="term" value="F:calcium-dependent phospholipid binding"/>
    <property type="evidence" value="ECO:0007669"/>
    <property type="project" value="UniProtKB-KW"/>
</dbReference>
<keyword evidence="4" id="KW-0041">Annexin</keyword>
<evidence type="ECO:0000313" key="7">
    <source>
        <dbReference type="EMBL" id="CAG7830130.1"/>
    </source>
</evidence>
<dbReference type="GO" id="GO:0012506">
    <property type="term" value="C:vesicle membrane"/>
    <property type="evidence" value="ECO:0007669"/>
    <property type="project" value="TreeGrafter"/>
</dbReference>